<keyword evidence="2" id="KW-1185">Reference proteome</keyword>
<name>A0A9W8RNL3_9HYPO</name>
<dbReference type="AlphaFoldDB" id="A0A9W8RNL3"/>
<gene>
    <name evidence="1" type="ORF">NW762_013550</name>
</gene>
<organism evidence="1 2">
    <name type="scientific">Fusarium torreyae</name>
    <dbReference type="NCBI Taxonomy" id="1237075"/>
    <lineage>
        <taxon>Eukaryota</taxon>
        <taxon>Fungi</taxon>
        <taxon>Dikarya</taxon>
        <taxon>Ascomycota</taxon>
        <taxon>Pezizomycotina</taxon>
        <taxon>Sordariomycetes</taxon>
        <taxon>Hypocreomycetidae</taxon>
        <taxon>Hypocreales</taxon>
        <taxon>Nectriaceae</taxon>
        <taxon>Fusarium</taxon>
    </lineage>
</organism>
<accession>A0A9W8RNL3</accession>
<dbReference type="Proteomes" id="UP001152049">
    <property type="component" value="Unassembled WGS sequence"/>
</dbReference>
<reference evidence="1" key="1">
    <citation type="submission" date="2022-09" db="EMBL/GenBank/DDBJ databases">
        <title>Fusarium specimens isolated from Avocado Roots.</title>
        <authorList>
            <person name="Stajich J."/>
            <person name="Roper C."/>
            <person name="Heimlech-Rivalta G."/>
        </authorList>
    </citation>
    <scope>NUCLEOTIDE SEQUENCE</scope>
    <source>
        <strain evidence="1">CF00136</strain>
    </source>
</reference>
<protein>
    <submittedName>
        <fullName evidence="1">Uncharacterized protein</fullName>
    </submittedName>
</protein>
<dbReference type="EMBL" id="JAOQAZ010000042">
    <property type="protein sequence ID" value="KAJ4246608.1"/>
    <property type="molecule type" value="Genomic_DNA"/>
</dbReference>
<evidence type="ECO:0000313" key="2">
    <source>
        <dbReference type="Proteomes" id="UP001152049"/>
    </source>
</evidence>
<comment type="caution">
    <text evidence="1">The sequence shown here is derived from an EMBL/GenBank/DDBJ whole genome shotgun (WGS) entry which is preliminary data.</text>
</comment>
<evidence type="ECO:0000313" key="1">
    <source>
        <dbReference type="EMBL" id="KAJ4246608.1"/>
    </source>
</evidence>
<sequence length="118" mass="13797">MNNGQNNNWRRPQRPYMQDSTTRAIFMLQDMLRFQQQQMLHMQAMLAQQEMMIMAMAREIHLLRLEVQEVRDRMAPGLGGSSVGSGTTRGDGPMTPNEFYHYTHNLHHILDTSEYTNL</sequence>
<proteinExistence type="predicted"/>